<reference evidence="2" key="1">
    <citation type="submission" date="2018-02" db="EMBL/GenBank/DDBJ databases">
        <title>Rhizophora mucronata_Transcriptome.</title>
        <authorList>
            <person name="Meera S.P."/>
            <person name="Sreeshan A."/>
            <person name="Augustine A."/>
        </authorList>
    </citation>
    <scope>NUCLEOTIDE SEQUENCE</scope>
    <source>
        <tissue evidence="2">Leaf</tissue>
    </source>
</reference>
<proteinExistence type="predicted"/>
<accession>A0A2P2P3P2</accession>
<organism evidence="2">
    <name type="scientific">Rhizophora mucronata</name>
    <name type="common">Asiatic mangrove</name>
    <dbReference type="NCBI Taxonomy" id="61149"/>
    <lineage>
        <taxon>Eukaryota</taxon>
        <taxon>Viridiplantae</taxon>
        <taxon>Streptophyta</taxon>
        <taxon>Embryophyta</taxon>
        <taxon>Tracheophyta</taxon>
        <taxon>Spermatophyta</taxon>
        <taxon>Magnoliopsida</taxon>
        <taxon>eudicotyledons</taxon>
        <taxon>Gunneridae</taxon>
        <taxon>Pentapetalae</taxon>
        <taxon>rosids</taxon>
        <taxon>fabids</taxon>
        <taxon>Malpighiales</taxon>
        <taxon>Rhizophoraceae</taxon>
        <taxon>Rhizophora</taxon>
    </lineage>
</organism>
<dbReference type="AlphaFoldDB" id="A0A2P2P3P2"/>
<evidence type="ECO:0000256" key="1">
    <source>
        <dbReference type="SAM" id="MobiDB-lite"/>
    </source>
</evidence>
<sequence length="86" mass="9853">MSLNVGIHYGNRGINLPRSELSFCTLTSFAREENRGMPLKYSKPSDLTRTSHHHHESTSATRSNSSETTRKKPQTQPSRRPYTHKK</sequence>
<feature type="region of interest" description="Disordered" evidence="1">
    <location>
        <begin position="32"/>
        <end position="86"/>
    </location>
</feature>
<protein>
    <submittedName>
        <fullName evidence="2">Uncharacterized protein</fullName>
    </submittedName>
</protein>
<name>A0A2P2P3P2_RHIMU</name>
<evidence type="ECO:0000313" key="2">
    <source>
        <dbReference type="EMBL" id="MBX49374.1"/>
    </source>
</evidence>
<dbReference type="EMBL" id="GGEC01068890">
    <property type="protein sequence ID" value="MBX49374.1"/>
    <property type="molecule type" value="Transcribed_RNA"/>
</dbReference>